<name>A0A5E4QB24_9NEOP</name>
<dbReference type="Proteomes" id="UP000324832">
    <property type="component" value="Unassembled WGS sequence"/>
</dbReference>
<evidence type="ECO:0000313" key="2">
    <source>
        <dbReference type="Proteomes" id="UP000324832"/>
    </source>
</evidence>
<accession>A0A5E4QB24</accession>
<protein>
    <submittedName>
        <fullName evidence="1">Uncharacterized protein</fullName>
    </submittedName>
</protein>
<organism evidence="1 2">
    <name type="scientific">Leptidea sinapis</name>
    <dbReference type="NCBI Taxonomy" id="189913"/>
    <lineage>
        <taxon>Eukaryota</taxon>
        <taxon>Metazoa</taxon>
        <taxon>Ecdysozoa</taxon>
        <taxon>Arthropoda</taxon>
        <taxon>Hexapoda</taxon>
        <taxon>Insecta</taxon>
        <taxon>Pterygota</taxon>
        <taxon>Neoptera</taxon>
        <taxon>Endopterygota</taxon>
        <taxon>Lepidoptera</taxon>
        <taxon>Glossata</taxon>
        <taxon>Ditrysia</taxon>
        <taxon>Papilionoidea</taxon>
        <taxon>Pieridae</taxon>
        <taxon>Dismorphiinae</taxon>
        <taxon>Leptidea</taxon>
    </lineage>
</organism>
<reference evidence="1 2" key="1">
    <citation type="submission" date="2017-07" db="EMBL/GenBank/DDBJ databases">
        <authorList>
            <person name="Talla V."/>
            <person name="Backstrom N."/>
        </authorList>
    </citation>
    <scope>NUCLEOTIDE SEQUENCE [LARGE SCALE GENOMIC DNA]</scope>
</reference>
<dbReference type="EMBL" id="FZQP02002326">
    <property type="protein sequence ID" value="VVC95454.1"/>
    <property type="molecule type" value="Genomic_DNA"/>
</dbReference>
<dbReference type="AlphaFoldDB" id="A0A5E4QB24"/>
<keyword evidence="2" id="KW-1185">Reference proteome</keyword>
<sequence>MKAECDWCARRYASRRCLCAARGVENRTGDICAARH</sequence>
<evidence type="ECO:0000313" key="1">
    <source>
        <dbReference type="EMBL" id="VVC95454.1"/>
    </source>
</evidence>
<proteinExistence type="predicted"/>
<gene>
    <name evidence="1" type="ORF">LSINAPIS_LOCUS7165</name>
</gene>